<keyword evidence="2" id="KW-1185">Reference proteome</keyword>
<dbReference type="Gramene" id="OIW20942">
    <property type="protein sequence ID" value="OIW20942"/>
    <property type="gene ID" value="TanjilG_25934"/>
</dbReference>
<gene>
    <name evidence="1" type="ORF">TanjilG_25934</name>
</gene>
<evidence type="ECO:0000313" key="2">
    <source>
        <dbReference type="Proteomes" id="UP000188354"/>
    </source>
</evidence>
<dbReference type="Proteomes" id="UP000188354">
    <property type="component" value="Unassembled WGS sequence"/>
</dbReference>
<organism evidence="1 2">
    <name type="scientific">Lupinus angustifolius</name>
    <name type="common">Narrow-leaved blue lupine</name>
    <dbReference type="NCBI Taxonomy" id="3871"/>
    <lineage>
        <taxon>Eukaryota</taxon>
        <taxon>Viridiplantae</taxon>
        <taxon>Streptophyta</taxon>
        <taxon>Embryophyta</taxon>
        <taxon>Tracheophyta</taxon>
        <taxon>Spermatophyta</taxon>
        <taxon>Magnoliopsida</taxon>
        <taxon>eudicotyledons</taxon>
        <taxon>Gunneridae</taxon>
        <taxon>Pentapetalae</taxon>
        <taxon>rosids</taxon>
        <taxon>fabids</taxon>
        <taxon>Fabales</taxon>
        <taxon>Fabaceae</taxon>
        <taxon>Papilionoideae</taxon>
        <taxon>50 kb inversion clade</taxon>
        <taxon>genistoids sensu lato</taxon>
        <taxon>core genistoids</taxon>
        <taxon>Genisteae</taxon>
        <taxon>Lupinus</taxon>
    </lineage>
</organism>
<reference evidence="1 2" key="1">
    <citation type="journal article" date="2017" name="Plant Biotechnol. J.">
        <title>A comprehensive draft genome sequence for lupin (Lupinus angustifolius), an emerging health food: insights into plant-microbe interactions and legume evolution.</title>
        <authorList>
            <person name="Hane J.K."/>
            <person name="Ming Y."/>
            <person name="Kamphuis L.G."/>
            <person name="Nelson M.N."/>
            <person name="Garg G."/>
            <person name="Atkins C.A."/>
            <person name="Bayer P.E."/>
            <person name="Bravo A."/>
            <person name="Bringans S."/>
            <person name="Cannon S."/>
            <person name="Edwards D."/>
            <person name="Foley R."/>
            <person name="Gao L.L."/>
            <person name="Harrison M.J."/>
            <person name="Huang W."/>
            <person name="Hurgobin B."/>
            <person name="Li S."/>
            <person name="Liu C.W."/>
            <person name="McGrath A."/>
            <person name="Morahan G."/>
            <person name="Murray J."/>
            <person name="Weller J."/>
            <person name="Jian J."/>
            <person name="Singh K.B."/>
        </authorList>
    </citation>
    <scope>NUCLEOTIDE SEQUENCE [LARGE SCALE GENOMIC DNA]</scope>
    <source>
        <strain evidence="2">cv. Tanjil</strain>
        <tissue evidence="1">Whole plant</tissue>
    </source>
</reference>
<dbReference type="EMBL" id="MLAU01016813">
    <property type="protein sequence ID" value="OIW20942.1"/>
    <property type="molecule type" value="Genomic_DNA"/>
</dbReference>
<proteinExistence type="predicted"/>
<sequence>MSLYDHKFQVIREGSNSINASLKVLVKVLAKVGGTWLGAKPGPRHWVHASGCWSWDNSDRGTCISRRWAQGQFWSRHMHHYGRWPHVIVTEASTPIRCSGACAPNWVLGVAHWPTRRGMAPFSTMGVTWWLVGRGILLDH</sequence>
<accession>A0A394DC84</accession>
<protein>
    <submittedName>
        <fullName evidence="1">Uncharacterized protein</fullName>
    </submittedName>
</protein>
<dbReference type="AlphaFoldDB" id="A0A394DC84"/>
<evidence type="ECO:0000313" key="1">
    <source>
        <dbReference type="EMBL" id="OIW20942.1"/>
    </source>
</evidence>
<comment type="caution">
    <text evidence="1">The sequence shown here is derived from an EMBL/GenBank/DDBJ whole genome shotgun (WGS) entry which is preliminary data.</text>
</comment>
<name>A0A394DC84_LUPAN</name>